<evidence type="ECO:0000256" key="3">
    <source>
        <dbReference type="ARBA" id="ARBA00023002"/>
    </source>
</evidence>
<evidence type="ECO:0000313" key="6">
    <source>
        <dbReference type="Proteomes" id="UP000234275"/>
    </source>
</evidence>
<comment type="caution">
    <text evidence="5">The sequence shown here is derived from an EMBL/GenBank/DDBJ whole genome shotgun (WGS) entry which is preliminary data.</text>
</comment>
<dbReference type="GO" id="GO:0016491">
    <property type="term" value="F:oxidoreductase activity"/>
    <property type="evidence" value="ECO:0007669"/>
    <property type="project" value="UniProtKB-KW"/>
</dbReference>
<comment type="similarity">
    <text evidence="1">Belongs to the NmrA-type oxidoreductase family. Isoflavone reductase subfamily.</text>
</comment>
<dbReference type="PANTHER" id="PTHR47706:SF4">
    <property type="entry name" value="NMRA-LIKE DOMAIN-CONTAINING PROTEIN"/>
    <property type="match status" value="1"/>
</dbReference>
<evidence type="ECO:0000259" key="4">
    <source>
        <dbReference type="Pfam" id="PF05368"/>
    </source>
</evidence>
<gene>
    <name evidence="5" type="ORF">P170DRAFT_385422</name>
</gene>
<keyword evidence="2" id="KW-0521">NADP</keyword>
<reference evidence="5 6" key="1">
    <citation type="submission" date="2016-12" db="EMBL/GenBank/DDBJ databases">
        <title>The genomes of Aspergillus section Nigri reveals drivers in fungal speciation.</title>
        <authorList>
            <consortium name="DOE Joint Genome Institute"/>
            <person name="Vesth T.C."/>
            <person name="Nybo J."/>
            <person name="Theobald S."/>
            <person name="Brandl J."/>
            <person name="Frisvad J.C."/>
            <person name="Nielsen K.F."/>
            <person name="Lyhne E.K."/>
            <person name="Kogle M.E."/>
            <person name="Kuo A."/>
            <person name="Riley R."/>
            <person name="Clum A."/>
            <person name="Nolan M."/>
            <person name="Lipzen A."/>
            <person name="Salamov A."/>
            <person name="Henrissat B."/>
            <person name="Wiebenga A."/>
            <person name="De Vries R.P."/>
            <person name="Grigoriev I.V."/>
            <person name="Mortensen U.H."/>
            <person name="Andersen M.R."/>
            <person name="Baker S.E."/>
        </authorList>
    </citation>
    <scope>NUCLEOTIDE SEQUENCE [LARGE SCALE GENOMIC DNA]</scope>
    <source>
        <strain evidence="5 6">IBT 23096</strain>
    </source>
</reference>
<dbReference type="InterPro" id="IPR008030">
    <property type="entry name" value="NmrA-like"/>
</dbReference>
<dbReference type="OrthoDB" id="10000533at2759"/>
<sequence length="307" mass="33773">MAIIAVAGGTGSVGQAIVDALTATKHSVIVLTRTPRPNTADITYLAVNYDDVPSTSAALESANIDTVICAISMLSEESSAVQHKLISACASSTPTRRFVVSSFDIYFNEQHISTVPAAKWQYDALDALAKTDLEYTRVVNGFFLDYYGMPHWKTHLKPWTNSVSVAGKWAVIPGDGTSKGNFITSQDLGRFVARMMDLPRWNKLTTIVGEELTFLQIVEAAERVRGEKFRVIYESMENLADGKISFPEFPEADYGLSTEQWEKALAGIHHLAGMNVALVPTDDPLNKHFPDLKLTTVSEVIESWRGK</sequence>
<dbReference type="InterPro" id="IPR036291">
    <property type="entry name" value="NAD(P)-bd_dom_sf"/>
</dbReference>
<dbReference type="VEuPathDB" id="FungiDB:P170DRAFT_385422"/>
<feature type="domain" description="NmrA-like" evidence="4">
    <location>
        <begin position="4"/>
        <end position="239"/>
    </location>
</feature>
<dbReference type="Gene3D" id="3.90.25.10">
    <property type="entry name" value="UDP-galactose 4-epimerase, domain 1"/>
    <property type="match status" value="1"/>
</dbReference>
<dbReference type="GeneID" id="36553425"/>
<keyword evidence="6" id="KW-1185">Reference proteome</keyword>
<protein>
    <submittedName>
        <fullName evidence="5">NAD(P)-binding protein</fullName>
    </submittedName>
</protein>
<accession>A0A2I2G3Z5</accession>
<dbReference type="PANTHER" id="PTHR47706">
    <property type="entry name" value="NMRA-LIKE FAMILY PROTEIN"/>
    <property type="match status" value="1"/>
</dbReference>
<proteinExistence type="inferred from homology"/>
<dbReference type="EMBL" id="MSFO01000005">
    <property type="protein sequence ID" value="PLB47604.1"/>
    <property type="molecule type" value="Genomic_DNA"/>
</dbReference>
<name>A0A2I2G3Z5_9EURO</name>
<evidence type="ECO:0000256" key="2">
    <source>
        <dbReference type="ARBA" id="ARBA00022857"/>
    </source>
</evidence>
<dbReference type="InterPro" id="IPR051609">
    <property type="entry name" value="NmrA/Isoflavone_reductase-like"/>
</dbReference>
<dbReference type="RefSeq" id="XP_024702906.1">
    <property type="nucleotide sequence ID" value="XM_024845726.1"/>
</dbReference>
<evidence type="ECO:0000256" key="1">
    <source>
        <dbReference type="ARBA" id="ARBA00005725"/>
    </source>
</evidence>
<organism evidence="5 6">
    <name type="scientific">Aspergillus steynii IBT 23096</name>
    <dbReference type="NCBI Taxonomy" id="1392250"/>
    <lineage>
        <taxon>Eukaryota</taxon>
        <taxon>Fungi</taxon>
        <taxon>Dikarya</taxon>
        <taxon>Ascomycota</taxon>
        <taxon>Pezizomycotina</taxon>
        <taxon>Eurotiomycetes</taxon>
        <taxon>Eurotiomycetidae</taxon>
        <taxon>Eurotiales</taxon>
        <taxon>Aspergillaceae</taxon>
        <taxon>Aspergillus</taxon>
        <taxon>Aspergillus subgen. Circumdati</taxon>
    </lineage>
</organism>
<dbReference type="Proteomes" id="UP000234275">
    <property type="component" value="Unassembled WGS sequence"/>
</dbReference>
<dbReference type="Gene3D" id="3.40.50.720">
    <property type="entry name" value="NAD(P)-binding Rossmann-like Domain"/>
    <property type="match status" value="1"/>
</dbReference>
<dbReference type="AlphaFoldDB" id="A0A2I2G3Z5"/>
<dbReference type="SUPFAM" id="SSF51735">
    <property type="entry name" value="NAD(P)-binding Rossmann-fold domains"/>
    <property type="match status" value="1"/>
</dbReference>
<keyword evidence="3" id="KW-0560">Oxidoreductase</keyword>
<dbReference type="Pfam" id="PF05368">
    <property type="entry name" value="NmrA"/>
    <property type="match status" value="1"/>
</dbReference>
<evidence type="ECO:0000313" key="5">
    <source>
        <dbReference type="EMBL" id="PLB47604.1"/>
    </source>
</evidence>